<dbReference type="Pfam" id="PF08544">
    <property type="entry name" value="GHMP_kinases_C"/>
    <property type="match status" value="1"/>
</dbReference>
<evidence type="ECO:0000313" key="5">
    <source>
        <dbReference type="EMBL" id="CDZ53410.1"/>
    </source>
</evidence>
<organism evidence="5 6">
    <name type="scientific">Neorhizobium galegae bv. officinalis</name>
    <dbReference type="NCBI Taxonomy" id="323656"/>
    <lineage>
        <taxon>Bacteria</taxon>
        <taxon>Pseudomonadati</taxon>
        <taxon>Pseudomonadota</taxon>
        <taxon>Alphaproteobacteria</taxon>
        <taxon>Hyphomicrobiales</taxon>
        <taxon>Rhizobiaceae</taxon>
        <taxon>Rhizobium/Agrobacterium group</taxon>
        <taxon>Neorhizobium</taxon>
    </lineage>
</organism>
<dbReference type="EMBL" id="CCRK01000016">
    <property type="protein sequence ID" value="CDZ53410.1"/>
    <property type="molecule type" value="Genomic_DNA"/>
</dbReference>
<evidence type="ECO:0000313" key="6">
    <source>
        <dbReference type="Proteomes" id="UP000039660"/>
    </source>
</evidence>
<dbReference type="InterPro" id="IPR006204">
    <property type="entry name" value="GHMP_kinase_N_dom"/>
</dbReference>
<dbReference type="SUPFAM" id="SSF54211">
    <property type="entry name" value="Ribosomal protein S5 domain 2-like"/>
    <property type="match status" value="1"/>
</dbReference>
<sequence>MKRGSTCDPIRREADIFSRTGHGRAIGHHGELIQGVFEDCEGRLQRGLISLPCRDYKSRATLTLEHERSLSVTPVDREKAKRAAKFVLDRFGPARAGGQLSISSNIPIGRGMGSSTADVLASIIAAFDSLDCQPSAQMVMEIAVAAEGACDSTLYSQLAVLFAQREGAIIESFKNSLPLLDVISVDTTPDRIVDTLKFPPAEYVPSEIELFRVLRGMVREALGTVNIELLGKAATASAEINERFLPKPGLHEIKRIGDLHGAAGVQVAHSGTVVGLMFDPKQPSRAERLEFAARQLGSLGFEPTIIGTTSELWKA</sequence>
<dbReference type="Proteomes" id="UP000046176">
    <property type="component" value="Unassembled WGS sequence"/>
</dbReference>
<accession>A0A0T7H1K1</accession>
<keyword evidence="1" id="KW-0808">Transferase</keyword>
<dbReference type="AlphaFoldDB" id="A0A0T7H1K1"/>
<proteinExistence type="predicted"/>
<feature type="domain" description="GHMP kinase C-terminal" evidence="3">
    <location>
        <begin position="221"/>
        <end position="288"/>
    </location>
</feature>
<dbReference type="EMBL" id="CCRH01000032">
    <property type="protein sequence ID" value="CDZ41413.1"/>
    <property type="molecule type" value="Genomic_DNA"/>
</dbReference>
<dbReference type="Pfam" id="PF00288">
    <property type="entry name" value="GHMP_kinases_N"/>
    <property type="match status" value="1"/>
</dbReference>
<evidence type="ECO:0000256" key="1">
    <source>
        <dbReference type="ARBA" id="ARBA00022777"/>
    </source>
</evidence>
<reference evidence="6 7" key="1">
    <citation type="submission" date="2014-08" db="EMBL/GenBank/DDBJ databases">
        <authorList>
            <person name="Chen Y.-H."/>
        </authorList>
    </citation>
    <scope>NUCLEOTIDE SEQUENCE [LARGE SCALE GENOMIC DNA]</scope>
</reference>
<dbReference type="GO" id="GO:0016301">
    <property type="term" value="F:kinase activity"/>
    <property type="evidence" value="ECO:0007669"/>
    <property type="project" value="UniProtKB-KW"/>
</dbReference>
<dbReference type="InterPro" id="IPR014721">
    <property type="entry name" value="Ribsml_uS5_D2-typ_fold_subgr"/>
</dbReference>
<dbReference type="InterPro" id="IPR013750">
    <property type="entry name" value="GHMP_kinase_C_dom"/>
</dbReference>
<dbReference type="OrthoDB" id="7298003at2"/>
<dbReference type="GO" id="GO:0005524">
    <property type="term" value="F:ATP binding"/>
    <property type="evidence" value="ECO:0007669"/>
    <property type="project" value="InterPro"/>
</dbReference>
<protein>
    <submittedName>
        <fullName evidence="5">Propanediol utilization protein PduX</fullName>
    </submittedName>
</protein>
<keyword evidence="1" id="KW-0418">Kinase</keyword>
<dbReference type="Proteomes" id="UP000039660">
    <property type="component" value="Unassembled WGS sequence"/>
</dbReference>
<name>A0A0T7H1K1_NEOGA</name>
<dbReference type="InterPro" id="IPR020568">
    <property type="entry name" value="Ribosomal_Su5_D2-typ_SF"/>
</dbReference>
<gene>
    <name evidence="5" type="primary">pduX</name>
    <name evidence="4" type="ORF">NGAL_HAMBI1145_58810</name>
    <name evidence="5" type="ORF">NGAL_HAMBI1189_49750</name>
</gene>
<dbReference type="InterPro" id="IPR012363">
    <property type="entry name" value="PduX"/>
</dbReference>
<feature type="domain" description="GHMP kinase N-terminal" evidence="2">
    <location>
        <begin position="80"/>
        <end position="149"/>
    </location>
</feature>
<evidence type="ECO:0000259" key="2">
    <source>
        <dbReference type="Pfam" id="PF00288"/>
    </source>
</evidence>
<evidence type="ECO:0000313" key="7">
    <source>
        <dbReference type="Proteomes" id="UP000046176"/>
    </source>
</evidence>
<dbReference type="RefSeq" id="WP_046637771.1">
    <property type="nucleotide sequence ID" value="NZ_CCRH01000032.1"/>
</dbReference>
<dbReference type="Gene3D" id="3.30.230.10">
    <property type="match status" value="1"/>
</dbReference>
<evidence type="ECO:0000313" key="4">
    <source>
        <dbReference type="EMBL" id="CDZ41413.1"/>
    </source>
</evidence>
<evidence type="ECO:0000259" key="3">
    <source>
        <dbReference type="Pfam" id="PF08544"/>
    </source>
</evidence>
<dbReference type="PIRSF" id="PIRSF033887">
    <property type="entry name" value="PduX"/>
    <property type="match status" value="1"/>
</dbReference>